<protein>
    <submittedName>
        <fullName evidence="2">Uncharacterized protein</fullName>
    </submittedName>
</protein>
<gene>
    <name evidence="2" type="ORF">PDIGIT_LOCUS393</name>
</gene>
<dbReference type="AlphaFoldDB" id="A0A9W4U1Z3"/>
<feature type="region of interest" description="Disordered" evidence="1">
    <location>
        <begin position="29"/>
        <end position="56"/>
    </location>
</feature>
<reference evidence="2" key="1">
    <citation type="submission" date="2023-01" db="EMBL/GenBank/DDBJ databases">
        <authorList>
            <person name="Van Ghelder C."/>
            <person name="Rancurel C."/>
        </authorList>
    </citation>
    <scope>NUCLEOTIDE SEQUENCE</scope>
    <source>
        <strain evidence="2">CNCM I-4278</strain>
    </source>
</reference>
<dbReference type="Proteomes" id="UP001152607">
    <property type="component" value="Unassembled WGS sequence"/>
</dbReference>
<evidence type="ECO:0000313" key="3">
    <source>
        <dbReference type="Proteomes" id="UP001152607"/>
    </source>
</evidence>
<proteinExistence type="predicted"/>
<evidence type="ECO:0000313" key="2">
    <source>
        <dbReference type="EMBL" id="CAI6235772.1"/>
    </source>
</evidence>
<name>A0A9W4U1Z3_9PLEO</name>
<sequence length="56" mass="5994">MPRLFDMTATRSALVSQALTSAPLSSNNLAISSSVTPEGPGRRRSSRGRMMELRGS</sequence>
<organism evidence="2 3">
    <name type="scientific">Periconia digitata</name>
    <dbReference type="NCBI Taxonomy" id="1303443"/>
    <lineage>
        <taxon>Eukaryota</taxon>
        <taxon>Fungi</taxon>
        <taxon>Dikarya</taxon>
        <taxon>Ascomycota</taxon>
        <taxon>Pezizomycotina</taxon>
        <taxon>Dothideomycetes</taxon>
        <taxon>Pleosporomycetidae</taxon>
        <taxon>Pleosporales</taxon>
        <taxon>Massarineae</taxon>
        <taxon>Periconiaceae</taxon>
        <taxon>Periconia</taxon>
    </lineage>
</organism>
<dbReference type="EMBL" id="CAOQHR010000001">
    <property type="protein sequence ID" value="CAI6235772.1"/>
    <property type="molecule type" value="Genomic_DNA"/>
</dbReference>
<keyword evidence="3" id="KW-1185">Reference proteome</keyword>
<accession>A0A9W4U1Z3</accession>
<comment type="caution">
    <text evidence="2">The sequence shown here is derived from an EMBL/GenBank/DDBJ whole genome shotgun (WGS) entry which is preliminary data.</text>
</comment>
<evidence type="ECO:0000256" key="1">
    <source>
        <dbReference type="SAM" id="MobiDB-lite"/>
    </source>
</evidence>